<evidence type="ECO:0000313" key="3">
    <source>
        <dbReference type="Proteomes" id="UP000646745"/>
    </source>
</evidence>
<protein>
    <recommendedName>
        <fullName evidence="4">Lipoprotein</fullName>
    </recommendedName>
</protein>
<dbReference type="Proteomes" id="UP000646745">
    <property type="component" value="Unassembled WGS sequence"/>
</dbReference>
<comment type="caution">
    <text evidence="2">The sequence shown here is derived from an EMBL/GenBank/DDBJ whole genome shotgun (WGS) entry which is preliminary data.</text>
</comment>
<organism evidence="2 3">
    <name type="scientific">Salinicola rhizosphaerae</name>
    <dbReference type="NCBI Taxonomy" id="1443141"/>
    <lineage>
        <taxon>Bacteria</taxon>
        <taxon>Pseudomonadati</taxon>
        <taxon>Pseudomonadota</taxon>
        <taxon>Gammaproteobacteria</taxon>
        <taxon>Oceanospirillales</taxon>
        <taxon>Halomonadaceae</taxon>
        <taxon>Salinicola</taxon>
    </lineage>
</organism>
<proteinExistence type="predicted"/>
<feature type="signal peptide" evidence="1">
    <location>
        <begin position="1"/>
        <end position="35"/>
    </location>
</feature>
<name>A0ABQ3DN85_9GAMM</name>
<evidence type="ECO:0000256" key="1">
    <source>
        <dbReference type="SAM" id="SignalP"/>
    </source>
</evidence>
<evidence type="ECO:0008006" key="4">
    <source>
        <dbReference type="Google" id="ProtNLM"/>
    </source>
</evidence>
<evidence type="ECO:0000313" key="2">
    <source>
        <dbReference type="EMBL" id="GHB07660.1"/>
    </source>
</evidence>
<keyword evidence="3" id="KW-1185">Reference proteome</keyword>
<reference evidence="3" key="1">
    <citation type="journal article" date="2019" name="Int. J. Syst. Evol. Microbiol.">
        <title>The Global Catalogue of Microorganisms (GCM) 10K type strain sequencing project: providing services to taxonomists for standard genome sequencing and annotation.</title>
        <authorList>
            <consortium name="The Broad Institute Genomics Platform"/>
            <consortium name="The Broad Institute Genome Sequencing Center for Infectious Disease"/>
            <person name="Wu L."/>
            <person name="Ma J."/>
        </authorList>
    </citation>
    <scope>NUCLEOTIDE SEQUENCE [LARGE SCALE GENOMIC DNA]</scope>
    <source>
        <strain evidence="3">KCTC 32998</strain>
    </source>
</reference>
<dbReference type="EMBL" id="BMZI01000001">
    <property type="protein sequence ID" value="GHB07660.1"/>
    <property type="molecule type" value="Genomic_DNA"/>
</dbReference>
<accession>A0ABQ3DN85</accession>
<sequence length="99" mass="10977">MPVPFEDLFKMALRRFLLACGVVSLTAGCASNTFAPNYQSTNTDILRIGGDRPDATAPAVEDLGSFCVETTQQWNDQGRTPDDQRLWVKSTLRRAVPCR</sequence>
<feature type="chain" id="PRO_5045830438" description="Lipoprotein" evidence="1">
    <location>
        <begin position="36"/>
        <end position="99"/>
    </location>
</feature>
<gene>
    <name evidence="2" type="ORF">GCM10009038_01110</name>
</gene>
<keyword evidence="1" id="KW-0732">Signal</keyword>